<name>A0A914V9N8_9BILA</name>
<protein>
    <submittedName>
        <fullName evidence="3">Sushi domain-containing protein</fullName>
    </submittedName>
</protein>
<feature type="signal peptide" evidence="1">
    <location>
        <begin position="1"/>
        <end position="24"/>
    </location>
</feature>
<evidence type="ECO:0000313" key="3">
    <source>
        <dbReference type="WBParaSite" id="PSAMB.scaffold1700size28606.g14517.t1"/>
    </source>
</evidence>
<accession>A0A914V9N8</accession>
<proteinExistence type="predicted"/>
<dbReference type="AlphaFoldDB" id="A0A914V9N8"/>
<organism evidence="2 3">
    <name type="scientific">Plectus sambesii</name>
    <dbReference type="NCBI Taxonomy" id="2011161"/>
    <lineage>
        <taxon>Eukaryota</taxon>
        <taxon>Metazoa</taxon>
        <taxon>Ecdysozoa</taxon>
        <taxon>Nematoda</taxon>
        <taxon>Chromadorea</taxon>
        <taxon>Plectida</taxon>
        <taxon>Plectina</taxon>
        <taxon>Plectoidea</taxon>
        <taxon>Plectidae</taxon>
        <taxon>Plectus</taxon>
    </lineage>
</organism>
<sequence>MKHILSLAIVCLVNLLVVQPPIKACVPTIPSDDLTTTTTVTACTNAAVNLLTPVPIVGNTKFVVPQAGPIPVGGSQTIQCVPDTNPLILFTTIVIVYNLLVIIPPIPPFPPGATQNSRNLPNGEQITLTCGSDGNYFVEACTGIGPLCIPTNGFIGQNLLGIGQIVCQSFP</sequence>
<evidence type="ECO:0000256" key="1">
    <source>
        <dbReference type="SAM" id="SignalP"/>
    </source>
</evidence>
<dbReference type="WBParaSite" id="PSAMB.scaffold1700size28606.g14517.t1">
    <property type="protein sequence ID" value="PSAMB.scaffold1700size28606.g14517.t1"/>
    <property type="gene ID" value="PSAMB.scaffold1700size28606.g14517"/>
</dbReference>
<keyword evidence="2" id="KW-1185">Reference proteome</keyword>
<dbReference type="Proteomes" id="UP000887566">
    <property type="component" value="Unplaced"/>
</dbReference>
<evidence type="ECO:0000313" key="2">
    <source>
        <dbReference type="Proteomes" id="UP000887566"/>
    </source>
</evidence>
<feature type="chain" id="PRO_5037540953" evidence="1">
    <location>
        <begin position="25"/>
        <end position="171"/>
    </location>
</feature>
<keyword evidence="1" id="KW-0732">Signal</keyword>
<reference evidence="3" key="1">
    <citation type="submission" date="2022-11" db="UniProtKB">
        <authorList>
            <consortium name="WormBaseParasite"/>
        </authorList>
    </citation>
    <scope>IDENTIFICATION</scope>
</reference>